<feature type="binding site" evidence="6">
    <location>
        <begin position="80"/>
        <end position="81"/>
    </location>
    <ligand>
        <name>substrate</name>
    </ligand>
</feature>
<evidence type="ECO:0000259" key="8">
    <source>
        <dbReference type="Pfam" id="PF00370"/>
    </source>
</evidence>
<feature type="domain" description="Carbohydrate kinase FGGY C-terminal" evidence="9">
    <location>
        <begin position="254"/>
        <end position="439"/>
    </location>
</feature>
<keyword evidence="6 7" id="KW-0859">Xylose metabolism</keyword>
<evidence type="ECO:0000256" key="7">
    <source>
        <dbReference type="RuleBase" id="RU364073"/>
    </source>
</evidence>
<keyword evidence="4 6" id="KW-0418">Kinase</keyword>
<dbReference type="Pfam" id="PF02782">
    <property type="entry name" value="FGGY_C"/>
    <property type="match status" value="1"/>
</dbReference>
<dbReference type="InterPro" id="IPR050406">
    <property type="entry name" value="FGGY_Carb_Kinase"/>
</dbReference>
<dbReference type="RefSeq" id="WP_183274909.1">
    <property type="nucleotide sequence ID" value="NZ_JACHXV010000004.1"/>
</dbReference>
<dbReference type="InterPro" id="IPR018485">
    <property type="entry name" value="FGGY_C"/>
</dbReference>
<evidence type="ECO:0000259" key="9">
    <source>
        <dbReference type="Pfam" id="PF02782"/>
    </source>
</evidence>
<dbReference type="EMBL" id="JACHXV010000004">
    <property type="protein sequence ID" value="MBB3173349.1"/>
    <property type="molecule type" value="Genomic_DNA"/>
</dbReference>
<evidence type="ECO:0000256" key="1">
    <source>
        <dbReference type="ARBA" id="ARBA00009156"/>
    </source>
</evidence>
<dbReference type="InterPro" id="IPR018484">
    <property type="entry name" value="FGGY_N"/>
</dbReference>
<dbReference type="InterPro" id="IPR006000">
    <property type="entry name" value="Xylulokinase"/>
</dbReference>
<dbReference type="PIRSF" id="PIRSF000538">
    <property type="entry name" value="GlpK"/>
    <property type="match status" value="1"/>
</dbReference>
<dbReference type="Gene3D" id="3.30.420.40">
    <property type="match status" value="2"/>
</dbReference>
<dbReference type="NCBIfam" id="TIGR01312">
    <property type="entry name" value="XylB"/>
    <property type="match status" value="1"/>
</dbReference>
<feature type="active site" description="Proton acceptor" evidence="6">
    <location>
        <position position="237"/>
    </location>
</feature>
<feature type="domain" description="Carbohydrate kinase FGGY N-terminal" evidence="8">
    <location>
        <begin position="3"/>
        <end position="244"/>
    </location>
</feature>
<dbReference type="HAMAP" id="MF_02220">
    <property type="entry name" value="XylB"/>
    <property type="match status" value="1"/>
</dbReference>
<comment type="similarity">
    <text evidence="1 6 7">Belongs to the FGGY kinase family.</text>
</comment>
<evidence type="ECO:0000313" key="11">
    <source>
        <dbReference type="Proteomes" id="UP000557688"/>
    </source>
</evidence>
<dbReference type="PANTHER" id="PTHR43095:SF6">
    <property type="entry name" value="XYLULOSE KINASE"/>
    <property type="match status" value="1"/>
</dbReference>
<sequence>MTYLGIDIGTSSVKAVLIGEDQAVLATASVGLGVSRPQPGWSEQDPEEWWRASEAAVDAIAAEAPTALTRLRGIGLSGQMHGATLLDASHKVLRPAMLWNDTRAAAEAASLQREHPEILDIIGNPVMPGFTAPKLMWLRAHEPRIFEQVALVLLPKDYVRLHLTGEAVTDMSDASGTAWLDVGARRWSERALALTGLSEVQMPRAVEGSAAGGMLRAELAQRWGISGPVVVAGGGGDNATSACGIGAVAPGSAFVSLGTSGVLFASTERFAPNVEQAVHAFCHAVPDTWHQMGVILSASDSLEWLSRLLVAPVPELISALGERVERPSSVLFAPYLSGERTPHNSARLRGGFAGLGQEADRVSMTQGVLEGVAFAFRDCLDALSSAGTRVERAWAVGGGARSRLWLQIVADVLGLPIDVPDGAEIGGAFGAARLAICAAGEGAWREVMAPPARAATLEPRPALREAYAEVLTRWRGLAPALEQVAAPS</sequence>
<gene>
    <name evidence="6 7" type="primary">xylB</name>
    <name evidence="10" type="ORF">FHR90_001172</name>
</gene>
<organism evidence="10 11">
    <name type="scientific">Endobacter medicaginis</name>
    <dbReference type="NCBI Taxonomy" id="1181271"/>
    <lineage>
        <taxon>Bacteria</taxon>
        <taxon>Pseudomonadati</taxon>
        <taxon>Pseudomonadota</taxon>
        <taxon>Alphaproteobacteria</taxon>
        <taxon>Acetobacterales</taxon>
        <taxon>Acetobacteraceae</taxon>
        <taxon>Endobacter</taxon>
    </lineage>
</organism>
<dbReference type="GO" id="GO:0004856">
    <property type="term" value="F:D-xylulokinase activity"/>
    <property type="evidence" value="ECO:0007669"/>
    <property type="project" value="UniProtKB-UniRule"/>
</dbReference>
<dbReference type="InterPro" id="IPR000577">
    <property type="entry name" value="Carb_kinase_FGGY"/>
</dbReference>
<protein>
    <recommendedName>
        <fullName evidence="6 7">Xylulose kinase</fullName>
        <shortName evidence="6 7">Xylulokinase</shortName>
        <ecNumber evidence="6 7">2.7.1.17</ecNumber>
    </recommendedName>
</protein>
<dbReference type="SUPFAM" id="SSF53067">
    <property type="entry name" value="Actin-like ATPase domain"/>
    <property type="match status" value="2"/>
</dbReference>
<name>A0A839V1D7_9PROT</name>
<dbReference type="EC" id="2.7.1.17" evidence="6 7"/>
<keyword evidence="6 7" id="KW-0119">Carbohydrate metabolism</keyword>
<comment type="catalytic activity">
    <reaction evidence="6 7">
        <text>D-xylulose + ATP = D-xylulose 5-phosphate + ADP + H(+)</text>
        <dbReference type="Rhea" id="RHEA:10964"/>
        <dbReference type="ChEBI" id="CHEBI:15378"/>
        <dbReference type="ChEBI" id="CHEBI:17140"/>
        <dbReference type="ChEBI" id="CHEBI:30616"/>
        <dbReference type="ChEBI" id="CHEBI:57737"/>
        <dbReference type="ChEBI" id="CHEBI:456216"/>
        <dbReference type="EC" id="2.7.1.17"/>
    </reaction>
</comment>
<comment type="function">
    <text evidence="6">Catalyzes the phosphorylation of D-xylulose to D-xylulose 5-phosphate.</text>
</comment>
<evidence type="ECO:0000256" key="2">
    <source>
        <dbReference type="ARBA" id="ARBA00022679"/>
    </source>
</evidence>
<feature type="site" description="Important for activity" evidence="6">
    <location>
        <position position="7"/>
    </location>
</feature>
<dbReference type="AlphaFoldDB" id="A0A839V1D7"/>
<evidence type="ECO:0000256" key="3">
    <source>
        <dbReference type="ARBA" id="ARBA00022741"/>
    </source>
</evidence>
<evidence type="ECO:0000256" key="4">
    <source>
        <dbReference type="ARBA" id="ARBA00022777"/>
    </source>
</evidence>
<keyword evidence="5 6" id="KW-0067">ATP-binding</keyword>
<accession>A0A839V1D7</accession>
<evidence type="ECO:0000313" key="10">
    <source>
        <dbReference type="EMBL" id="MBB3173349.1"/>
    </source>
</evidence>
<evidence type="ECO:0000256" key="5">
    <source>
        <dbReference type="ARBA" id="ARBA00022840"/>
    </source>
</evidence>
<dbReference type="PANTHER" id="PTHR43095">
    <property type="entry name" value="SUGAR KINASE"/>
    <property type="match status" value="1"/>
</dbReference>
<dbReference type="GO" id="GO:0042732">
    <property type="term" value="P:D-xylose metabolic process"/>
    <property type="evidence" value="ECO:0007669"/>
    <property type="project" value="UniProtKB-KW"/>
</dbReference>
<dbReference type="GO" id="GO:0005998">
    <property type="term" value="P:xylulose catabolic process"/>
    <property type="evidence" value="ECO:0007669"/>
    <property type="project" value="UniProtKB-UniRule"/>
</dbReference>
<comment type="caution">
    <text evidence="10">The sequence shown here is derived from an EMBL/GenBank/DDBJ whole genome shotgun (WGS) entry which is preliminary data.</text>
</comment>
<dbReference type="Pfam" id="PF00370">
    <property type="entry name" value="FGGY_N"/>
    <property type="match status" value="1"/>
</dbReference>
<keyword evidence="3 6" id="KW-0547">Nucleotide-binding</keyword>
<keyword evidence="11" id="KW-1185">Reference proteome</keyword>
<dbReference type="GO" id="GO:0005524">
    <property type="term" value="F:ATP binding"/>
    <property type="evidence" value="ECO:0007669"/>
    <property type="project" value="UniProtKB-UniRule"/>
</dbReference>
<evidence type="ECO:0000256" key="6">
    <source>
        <dbReference type="HAMAP-Rule" id="MF_02220"/>
    </source>
</evidence>
<proteinExistence type="inferred from homology"/>
<dbReference type="InterPro" id="IPR043129">
    <property type="entry name" value="ATPase_NBD"/>
</dbReference>
<keyword evidence="2 6" id="KW-0808">Transferase</keyword>
<reference evidence="10 11" key="1">
    <citation type="submission" date="2020-08" db="EMBL/GenBank/DDBJ databases">
        <title>Genomic Encyclopedia of Type Strains, Phase III (KMG-III): the genomes of soil and plant-associated and newly described type strains.</title>
        <authorList>
            <person name="Whitman W."/>
        </authorList>
    </citation>
    <scope>NUCLEOTIDE SEQUENCE [LARGE SCALE GENOMIC DNA]</scope>
    <source>
        <strain evidence="10 11">CECT 8088</strain>
    </source>
</reference>
<dbReference type="Proteomes" id="UP000557688">
    <property type="component" value="Unassembled WGS sequence"/>
</dbReference>
<dbReference type="CDD" id="cd07808">
    <property type="entry name" value="ASKHA_NBD_FGGY_EcXK-like"/>
    <property type="match status" value="1"/>
</dbReference>